<dbReference type="GO" id="GO:0015679">
    <property type="term" value="P:plasma membrane copper ion transport"/>
    <property type="evidence" value="ECO:0007669"/>
    <property type="project" value="TreeGrafter"/>
</dbReference>
<dbReference type="InterPro" id="IPR058647">
    <property type="entry name" value="BSH_CzcB-like"/>
</dbReference>
<evidence type="ECO:0000256" key="2">
    <source>
        <dbReference type="ARBA" id="ARBA00022448"/>
    </source>
</evidence>
<reference evidence="7" key="1">
    <citation type="submission" date="2016-10" db="EMBL/GenBank/DDBJ databases">
        <authorList>
            <person name="Varghese N."/>
            <person name="Submissions S."/>
        </authorList>
    </citation>
    <scope>NUCLEOTIDE SEQUENCE [LARGE SCALE GENOMIC DNA]</scope>
    <source>
        <strain evidence="7">DSM 217</strain>
    </source>
</reference>
<dbReference type="GO" id="GO:0046914">
    <property type="term" value="F:transition metal ion binding"/>
    <property type="evidence" value="ECO:0007669"/>
    <property type="project" value="TreeGrafter"/>
</dbReference>
<dbReference type="Pfam" id="PF25954">
    <property type="entry name" value="Beta-barrel_RND_2"/>
    <property type="match status" value="1"/>
</dbReference>
<organism evidence="6 7">
    <name type="scientific">Thiocapsa roseopersicina</name>
    <dbReference type="NCBI Taxonomy" id="1058"/>
    <lineage>
        <taxon>Bacteria</taxon>
        <taxon>Pseudomonadati</taxon>
        <taxon>Pseudomonadota</taxon>
        <taxon>Gammaproteobacteria</taxon>
        <taxon>Chromatiales</taxon>
        <taxon>Chromatiaceae</taxon>
        <taxon>Thiocapsa</taxon>
    </lineage>
</organism>
<dbReference type="SUPFAM" id="SSF111369">
    <property type="entry name" value="HlyD-like secretion proteins"/>
    <property type="match status" value="1"/>
</dbReference>
<feature type="domain" description="CzcB-like barrel-sandwich hybrid" evidence="5">
    <location>
        <begin position="182"/>
        <end position="320"/>
    </location>
</feature>
<evidence type="ECO:0000313" key="7">
    <source>
        <dbReference type="Proteomes" id="UP000198816"/>
    </source>
</evidence>
<dbReference type="GO" id="GO:0030288">
    <property type="term" value="C:outer membrane-bounded periplasmic space"/>
    <property type="evidence" value="ECO:0007669"/>
    <property type="project" value="TreeGrafter"/>
</dbReference>
<dbReference type="PANTHER" id="PTHR30097:SF15">
    <property type="entry name" value="CATION EFFLUX SYSTEM PROTEIN CUSB"/>
    <property type="match status" value="1"/>
</dbReference>
<comment type="similarity">
    <text evidence="1">Belongs to the membrane fusion protein (MFP) (TC 8.A.1) family.</text>
</comment>
<dbReference type="AlphaFoldDB" id="A0A1H3CRA5"/>
<gene>
    <name evidence="6" type="ORF">SAMN05421783_1372</name>
</gene>
<dbReference type="PANTHER" id="PTHR30097">
    <property type="entry name" value="CATION EFFLUX SYSTEM PROTEIN CUSB"/>
    <property type="match status" value="1"/>
</dbReference>
<dbReference type="EMBL" id="FNNZ01000037">
    <property type="protein sequence ID" value="SDX56570.1"/>
    <property type="molecule type" value="Genomic_DNA"/>
</dbReference>
<accession>A0A1H3CRA5</accession>
<dbReference type="InterPro" id="IPR058792">
    <property type="entry name" value="Beta-barrel_RND_2"/>
</dbReference>
<dbReference type="InterPro" id="IPR051909">
    <property type="entry name" value="MFP_Cation_Efflux"/>
</dbReference>
<proteinExistence type="inferred from homology"/>
<dbReference type="Gene3D" id="2.40.420.20">
    <property type="match status" value="1"/>
</dbReference>
<dbReference type="NCBIfam" id="TIGR01730">
    <property type="entry name" value="RND_mfp"/>
    <property type="match status" value="1"/>
</dbReference>
<dbReference type="STRING" id="1058.SAMN05421783_1372"/>
<dbReference type="Gene3D" id="2.40.50.100">
    <property type="match status" value="1"/>
</dbReference>
<feature type="region of interest" description="Disordered" evidence="3">
    <location>
        <begin position="47"/>
        <end position="146"/>
    </location>
</feature>
<sequence length="477" mass="50748">MTFLSNRDGRVLYRARRPAISRLLTPVAAALVAALATPALSEPILATPAKPAAADVSRSGTAAGDVRPAASGATHDHSADPDGDHADHGAHAHDDREIHDTTAGSAAEPDARDERASGEDAHDEDAHAGHDDHAEEGEAPNDVRLSPAQRRALKLETRVLQPRPLAAAIRAPGEVRANAYATSRVTPRIAAQVVARHARLGDAVPAGQPLVTLSSPEMADAQGDFVVAEREWQRLRQLKGDNFVSEREHLQARVARDKALWRVLAFGMTRAQADALAAAESGTADGTFDLLAPSGGTVVADDFVLGELVEPGRMLFEITDEAVRWVEARLPPEEAARASIKDAARIADGEVWLDGQVVQIHHLLDEATRTRGVRIAVPDPEHRLHPGTFVDVTLLAEPGEPVLALPETAVLRAPDGDWQVFVAEDEATFRPVEVVPLHTAGGLTAITGLPAGTRVVTQGAFFLQSELAKGGFDPHNH</sequence>
<feature type="compositionally biased region" description="Basic and acidic residues" evidence="3">
    <location>
        <begin position="74"/>
        <end position="100"/>
    </location>
</feature>
<feature type="domain" description="CusB-like beta-barrel" evidence="4">
    <location>
        <begin position="325"/>
        <end position="396"/>
    </location>
</feature>
<evidence type="ECO:0000313" key="6">
    <source>
        <dbReference type="EMBL" id="SDX56570.1"/>
    </source>
</evidence>
<evidence type="ECO:0000256" key="3">
    <source>
        <dbReference type="SAM" id="MobiDB-lite"/>
    </source>
</evidence>
<dbReference type="GO" id="GO:0022857">
    <property type="term" value="F:transmembrane transporter activity"/>
    <property type="evidence" value="ECO:0007669"/>
    <property type="project" value="InterPro"/>
</dbReference>
<feature type="compositionally biased region" description="Basic and acidic residues" evidence="3">
    <location>
        <begin position="109"/>
        <end position="133"/>
    </location>
</feature>
<name>A0A1H3CRA5_THIRO</name>
<dbReference type="GO" id="GO:0060003">
    <property type="term" value="P:copper ion export"/>
    <property type="evidence" value="ECO:0007669"/>
    <property type="project" value="TreeGrafter"/>
</dbReference>
<dbReference type="InterPro" id="IPR006143">
    <property type="entry name" value="RND_pump_MFP"/>
</dbReference>
<keyword evidence="7" id="KW-1185">Reference proteome</keyword>
<protein>
    <submittedName>
        <fullName evidence="6">RND family efflux transporter, MFP subunit</fullName>
    </submittedName>
</protein>
<keyword evidence="2" id="KW-0813">Transport</keyword>
<dbReference type="Gene3D" id="2.40.30.170">
    <property type="match status" value="1"/>
</dbReference>
<evidence type="ECO:0000259" key="4">
    <source>
        <dbReference type="Pfam" id="PF25954"/>
    </source>
</evidence>
<dbReference type="OrthoDB" id="9800613at2"/>
<dbReference type="Pfam" id="PF25973">
    <property type="entry name" value="BSH_CzcB"/>
    <property type="match status" value="1"/>
</dbReference>
<dbReference type="RefSeq" id="WP_093037905.1">
    <property type="nucleotide sequence ID" value="NZ_FNNZ01000037.1"/>
</dbReference>
<evidence type="ECO:0000259" key="5">
    <source>
        <dbReference type="Pfam" id="PF25973"/>
    </source>
</evidence>
<dbReference type="GO" id="GO:0016020">
    <property type="term" value="C:membrane"/>
    <property type="evidence" value="ECO:0007669"/>
    <property type="project" value="InterPro"/>
</dbReference>
<evidence type="ECO:0000256" key="1">
    <source>
        <dbReference type="ARBA" id="ARBA00009477"/>
    </source>
</evidence>
<dbReference type="Proteomes" id="UP000198816">
    <property type="component" value="Unassembled WGS sequence"/>
</dbReference>